<proteinExistence type="predicted"/>
<protein>
    <submittedName>
        <fullName evidence="1">Uncharacterized protein</fullName>
    </submittedName>
</protein>
<gene>
    <name evidence="1" type="ORF">SSPO_000810</name>
</gene>
<evidence type="ECO:0000313" key="2">
    <source>
        <dbReference type="Proteomes" id="UP000463951"/>
    </source>
</evidence>
<sequence>MPVSAARLFVKRRSELKAPADTLPVGIEGYGQGATKDFVDKFDNLDSEVHNKSKRLVLTLAQTYIQSSTRSRGDRTDVCFVPHAWARRRLHAGWAREPGRATWRRSIRKWCHTHAGLHVGALGWLTRLSGQQQAGRGPLPG</sequence>
<evidence type="ECO:0000313" key="1">
    <source>
        <dbReference type="EMBL" id="BBJ37363.1"/>
    </source>
</evidence>
<accession>A0A499UA76</accession>
<name>A0A499UA76_9ACTN</name>
<dbReference type="EMBL" id="AP019620">
    <property type="protein sequence ID" value="BBJ37363.1"/>
    <property type="molecule type" value="Genomic_DNA"/>
</dbReference>
<reference evidence="1 2" key="1">
    <citation type="journal article" date="2020" name="Int. J. Syst. Evol. Microbiol.">
        <title>Reclassification of Streptomyces castelarensis and Streptomyces sporoclivatus as later heterotypic synonyms of Streptomyces antimycoticus.</title>
        <authorList>
            <person name="Komaki H."/>
            <person name="Tamura T."/>
        </authorList>
    </citation>
    <scope>NUCLEOTIDE SEQUENCE [LARGE SCALE GENOMIC DNA]</scope>
    <source>
        <strain evidence="1 2">NBRC 100767</strain>
    </source>
</reference>
<organism evidence="1 2">
    <name type="scientific">Streptomyces antimycoticus</name>
    <dbReference type="NCBI Taxonomy" id="68175"/>
    <lineage>
        <taxon>Bacteria</taxon>
        <taxon>Bacillati</taxon>
        <taxon>Actinomycetota</taxon>
        <taxon>Actinomycetes</taxon>
        <taxon>Kitasatosporales</taxon>
        <taxon>Streptomycetaceae</taxon>
        <taxon>Streptomyces</taxon>
        <taxon>Streptomyces violaceusniger group</taxon>
    </lineage>
</organism>
<dbReference type="AlphaFoldDB" id="A0A499UA76"/>
<dbReference type="Proteomes" id="UP000463951">
    <property type="component" value="Chromosome"/>
</dbReference>